<dbReference type="InterPro" id="IPR018378">
    <property type="entry name" value="C-type_lectin_CS"/>
</dbReference>
<feature type="chain" id="PRO_5043461913" description="CUB domain-containing protein" evidence="3">
    <location>
        <begin position="18"/>
        <end position="429"/>
    </location>
</feature>
<name>A0AAV5TVR3_9BILA</name>
<dbReference type="PROSITE" id="PS00615">
    <property type="entry name" value="C_TYPE_LECTIN_1"/>
    <property type="match status" value="1"/>
</dbReference>
<evidence type="ECO:0000259" key="5">
    <source>
        <dbReference type="PROSITE" id="PS50041"/>
    </source>
</evidence>
<dbReference type="PROSITE" id="PS01180">
    <property type="entry name" value="CUB"/>
    <property type="match status" value="1"/>
</dbReference>
<dbReference type="InterPro" id="IPR000859">
    <property type="entry name" value="CUB_dom"/>
</dbReference>
<dbReference type="InterPro" id="IPR001304">
    <property type="entry name" value="C-type_lectin-like"/>
</dbReference>
<protein>
    <recommendedName>
        <fullName evidence="8">CUB domain-containing protein</fullName>
    </recommendedName>
</protein>
<keyword evidence="1" id="KW-1015">Disulfide bond</keyword>
<evidence type="ECO:0000256" key="3">
    <source>
        <dbReference type="SAM" id="SignalP"/>
    </source>
</evidence>
<dbReference type="PANTHER" id="PTHR22991">
    <property type="entry name" value="PROTEIN CBG13490"/>
    <property type="match status" value="1"/>
</dbReference>
<keyword evidence="3" id="KW-0732">Signal</keyword>
<comment type="caution">
    <text evidence="6">The sequence shown here is derived from an EMBL/GenBank/DDBJ whole genome shotgun (WGS) entry which is preliminary data.</text>
</comment>
<organism evidence="6 7">
    <name type="scientific">Pristionchus entomophagus</name>
    <dbReference type="NCBI Taxonomy" id="358040"/>
    <lineage>
        <taxon>Eukaryota</taxon>
        <taxon>Metazoa</taxon>
        <taxon>Ecdysozoa</taxon>
        <taxon>Nematoda</taxon>
        <taxon>Chromadorea</taxon>
        <taxon>Rhabditida</taxon>
        <taxon>Rhabditina</taxon>
        <taxon>Diplogasteromorpha</taxon>
        <taxon>Diplogasteroidea</taxon>
        <taxon>Neodiplogasteridae</taxon>
        <taxon>Pristionchus</taxon>
    </lineage>
</organism>
<comment type="caution">
    <text evidence="2">Lacks conserved residue(s) required for the propagation of feature annotation.</text>
</comment>
<accession>A0AAV5TVR3</accession>
<evidence type="ECO:0000259" key="4">
    <source>
        <dbReference type="PROSITE" id="PS01180"/>
    </source>
</evidence>
<dbReference type="Proteomes" id="UP001432027">
    <property type="component" value="Unassembled WGS sequence"/>
</dbReference>
<dbReference type="InterPro" id="IPR035914">
    <property type="entry name" value="Sperma_CUB_dom_sf"/>
</dbReference>
<dbReference type="AlphaFoldDB" id="A0AAV5TVR3"/>
<feature type="signal peptide" evidence="3">
    <location>
        <begin position="1"/>
        <end position="17"/>
    </location>
</feature>
<evidence type="ECO:0000256" key="2">
    <source>
        <dbReference type="PROSITE-ProRule" id="PRU00059"/>
    </source>
</evidence>
<proteinExistence type="predicted"/>
<evidence type="ECO:0000313" key="6">
    <source>
        <dbReference type="EMBL" id="GMS98079.1"/>
    </source>
</evidence>
<dbReference type="SMART" id="SM00034">
    <property type="entry name" value="CLECT"/>
    <property type="match status" value="2"/>
</dbReference>
<dbReference type="EMBL" id="BTSX01000005">
    <property type="protein sequence ID" value="GMS98079.1"/>
    <property type="molecule type" value="Genomic_DNA"/>
</dbReference>
<dbReference type="CDD" id="cd00041">
    <property type="entry name" value="CUB"/>
    <property type="match status" value="1"/>
</dbReference>
<dbReference type="InterPro" id="IPR050976">
    <property type="entry name" value="Snaclec"/>
</dbReference>
<evidence type="ECO:0008006" key="8">
    <source>
        <dbReference type="Google" id="ProtNLM"/>
    </source>
</evidence>
<keyword evidence="7" id="KW-1185">Reference proteome</keyword>
<dbReference type="CDD" id="cd00037">
    <property type="entry name" value="CLECT"/>
    <property type="match status" value="2"/>
</dbReference>
<dbReference type="Pfam" id="PF00059">
    <property type="entry name" value="Lectin_C"/>
    <property type="match status" value="1"/>
</dbReference>
<dbReference type="SUPFAM" id="SSF49854">
    <property type="entry name" value="Spermadhesin, CUB domain"/>
    <property type="match status" value="1"/>
</dbReference>
<evidence type="ECO:0000313" key="7">
    <source>
        <dbReference type="Proteomes" id="UP001432027"/>
    </source>
</evidence>
<evidence type="ECO:0000256" key="1">
    <source>
        <dbReference type="ARBA" id="ARBA00023157"/>
    </source>
</evidence>
<dbReference type="Pfam" id="PF00431">
    <property type="entry name" value="CUB"/>
    <property type="match status" value="1"/>
</dbReference>
<sequence length="429" mass="46981">MLRLLAIYFAVTTLIDAKTCPTGYSLVGGDRCIRPLDNGLYVQGNLSSLLPGMMSQCEKEGGFLPIVRNAQDNTMFNNFAAGVVKKDFIFIVLGMVCNTKTKRLEWEDGTKIAYIQPPQPQFNPVNLTFDCVEYSQHVVSRVNTSDWLLVPDLNTYSYTFLCETKATGTGTADLDEQCGEFDKMTTNVVDLNKPCIKVYTESVGWREAELKCTQDFAMLASILSDGENSYIRRSAVGMGMVGGIHIGLKASEGSPDFAWVDGEKMNYDNFGVPFPVAGGGECAAMITDRPEGYWMNVDCDAESLPYVCRRPVFPSTTCPTKPPKANEQFFAPGFPHPDIPCEYMLTVEAESLVELEVLALEANVGSDYLEVFEGASGVPLANLTGTTPAPPDNIIRTVSANVMRLNWKPNGAVGVRGFMLSYQPVTKSP</sequence>
<dbReference type="InterPro" id="IPR016187">
    <property type="entry name" value="CTDL_fold"/>
</dbReference>
<dbReference type="Gene3D" id="2.60.120.290">
    <property type="entry name" value="Spermadhesin, CUB domain"/>
    <property type="match status" value="1"/>
</dbReference>
<dbReference type="Gene3D" id="3.10.100.10">
    <property type="entry name" value="Mannose-Binding Protein A, subunit A"/>
    <property type="match status" value="2"/>
</dbReference>
<dbReference type="InterPro" id="IPR016186">
    <property type="entry name" value="C-type_lectin-like/link_sf"/>
</dbReference>
<reference evidence="6" key="1">
    <citation type="submission" date="2023-10" db="EMBL/GenBank/DDBJ databases">
        <title>Genome assembly of Pristionchus species.</title>
        <authorList>
            <person name="Yoshida K."/>
            <person name="Sommer R.J."/>
        </authorList>
    </citation>
    <scope>NUCLEOTIDE SEQUENCE</scope>
    <source>
        <strain evidence="6">RS0144</strain>
    </source>
</reference>
<dbReference type="PANTHER" id="PTHR22991:SF40">
    <property type="entry name" value="PROTEIN CBG13490"/>
    <property type="match status" value="1"/>
</dbReference>
<gene>
    <name evidence="6" type="ORF">PENTCL1PPCAC_20254</name>
</gene>
<feature type="domain" description="CUB" evidence="4">
    <location>
        <begin position="318"/>
        <end position="425"/>
    </location>
</feature>
<dbReference type="PROSITE" id="PS50041">
    <property type="entry name" value="C_TYPE_LECTIN_2"/>
    <property type="match status" value="1"/>
</dbReference>
<feature type="domain" description="C-type lectin" evidence="5">
    <location>
        <begin position="191"/>
        <end position="300"/>
    </location>
</feature>
<dbReference type="SUPFAM" id="SSF56436">
    <property type="entry name" value="C-type lectin-like"/>
    <property type="match status" value="2"/>
</dbReference>